<dbReference type="GO" id="GO:0003677">
    <property type="term" value="F:DNA binding"/>
    <property type="evidence" value="ECO:0007669"/>
    <property type="project" value="UniProtKB-KW"/>
</dbReference>
<keyword evidence="3" id="KW-0804">Transcription</keyword>
<dbReference type="SMART" id="SM00100">
    <property type="entry name" value="cNMP"/>
    <property type="match status" value="1"/>
</dbReference>
<dbReference type="Pfam" id="PF00027">
    <property type="entry name" value="cNMP_binding"/>
    <property type="match status" value="1"/>
</dbReference>
<dbReference type="SUPFAM" id="SSF46785">
    <property type="entry name" value="Winged helix' DNA-binding domain"/>
    <property type="match status" value="1"/>
</dbReference>
<gene>
    <name evidence="6" type="primary">crp_2</name>
    <name evidence="6" type="ORF">PS925_06012</name>
</gene>
<dbReference type="InterPro" id="IPR000595">
    <property type="entry name" value="cNMP-bd_dom"/>
</dbReference>
<dbReference type="Proteomes" id="UP000412311">
    <property type="component" value="Unassembled WGS sequence"/>
</dbReference>
<evidence type="ECO:0000256" key="3">
    <source>
        <dbReference type="ARBA" id="ARBA00023163"/>
    </source>
</evidence>
<keyword evidence="2" id="KW-0238">DNA-binding</keyword>
<dbReference type="AlphaFoldDB" id="A0A5E7VTK8"/>
<dbReference type="CDD" id="cd00038">
    <property type="entry name" value="CAP_ED"/>
    <property type="match status" value="1"/>
</dbReference>
<dbReference type="PROSITE" id="PS51063">
    <property type="entry name" value="HTH_CRP_2"/>
    <property type="match status" value="1"/>
</dbReference>
<dbReference type="Pfam" id="PF13545">
    <property type="entry name" value="HTH_Crp_2"/>
    <property type="match status" value="1"/>
</dbReference>
<dbReference type="RefSeq" id="WP_150795768.1">
    <property type="nucleotide sequence ID" value="NZ_CABVJG010000033.1"/>
</dbReference>
<sequence>MSELSAEVIASSFSLPPEVDAILLEASRIRTLVKAEELFPQGSKPLGMFRVIKGTLRVDSLGASGHQLLLTQLVAGDWFGEVPLLDGLPRKYDVAAVSQARIAVLPASAFWQIIERRPDVLLAITRLVCGRYRMALDWAGNTISNPLPVRLASRLVSLIKRPGVEEAPCLKVNQEHIAQQLGVSRQSVNRQLKIWEAEGLLAVRYGAVTLLDLQKLREAAQGS</sequence>
<protein>
    <submittedName>
        <fullName evidence="6">cAMP-activated global transcriptional regulator CRP</fullName>
    </submittedName>
</protein>
<dbReference type="EMBL" id="CABVJG010000033">
    <property type="protein sequence ID" value="VVQ25946.1"/>
    <property type="molecule type" value="Genomic_DNA"/>
</dbReference>
<dbReference type="Gene3D" id="2.60.120.10">
    <property type="entry name" value="Jelly Rolls"/>
    <property type="match status" value="1"/>
</dbReference>
<evidence type="ECO:0000256" key="1">
    <source>
        <dbReference type="ARBA" id="ARBA00023015"/>
    </source>
</evidence>
<dbReference type="Gene3D" id="1.10.10.10">
    <property type="entry name" value="Winged helix-like DNA-binding domain superfamily/Winged helix DNA-binding domain"/>
    <property type="match status" value="1"/>
</dbReference>
<dbReference type="InterPro" id="IPR036388">
    <property type="entry name" value="WH-like_DNA-bd_sf"/>
</dbReference>
<dbReference type="PROSITE" id="PS50042">
    <property type="entry name" value="CNMP_BINDING_3"/>
    <property type="match status" value="1"/>
</dbReference>
<feature type="domain" description="Cyclic nucleotide-binding" evidence="4">
    <location>
        <begin position="23"/>
        <end position="114"/>
    </location>
</feature>
<dbReference type="SMART" id="SM00419">
    <property type="entry name" value="HTH_CRP"/>
    <property type="match status" value="1"/>
</dbReference>
<keyword evidence="1" id="KW-0805">Transcription regulation</keyword>
<dbReference type="PANTHER" id="PTHR24567">
    <property type="entry name" value="CRP FAMILY TRANSCRIPTIONAL REGULATORY PROTEIN"/>
    <property type="match status" value="1"/>
</dbReference>
<dbReference type="GO" id="GO:0003700">
    <property type="term" value="F:DNA-binding transcription factor activity"/>
    <property type="evidence" value="ECO:0007669"/>
    <property type="project" value="TreeGrafter"/>
</dbReference>
<evidence type="ECO:0000313" key="6">
    <source>
        <dbReference type="EMBL" id="VVQ25946.1"/>
    </source>
</evidence>
<dbReference type="InterPro" id="IPR012318">
    <property type="entry name" value="HTH_CRP"/>
</dbReference>
<proteinExistence type="predicted"/>
<evidence type="ECO:0000259" key="4">
    <source>
        <dbReference type="PROSITE" id="PS50042"/>
    </source>
</evidence>
<dbReference type="GO" id="GO:0005829">
    <property type="term" value="C:cytosol"/>
    <property type="evidence" value="ECO:0007669"/>
    <property type="project" value="TreeGrafter"/>
</dbReference>
<dbReference type="PANTHER" id="PTHR24567:SF74">
    <property type="entry name" value="HTH-TYPE TRANSCRIPTIONAL REGULATOR ARCR"/>
    <property type="match status" value="1"/>
</dbReference>
<evidence type="ECO:0000256" key="2">
    <source>
        <dbReference type="ARBA" id="ARBA00023125"/>
    </source>
</evidence>
<dbReference type="InterPro" id="IPR050397">
    <property type="entry name" value="Env_Response_Regulators"/>
</dbReference>
<dbReference type="InterPro" id="IPR014710">
    <property type="entry name" value="RmlC-like_jellyroll"/>
</dbReference>
<evidence type="ECO:0000259" key="5">
    <source>
        <dbReference type="PROSITE" id="PS51063"/>
    </source>
</evidence>
<dbReference type="InterPro" id="IPR036390">
    <property type="entry name" value="WH_DNA-bd_sf"/>
</dbReference>
<dbReference type="InterPro" id="IPR018490">
    <property type="entry name" value="cNMP-bd_dom_sf"/>
</dbReference>
<name>A0A5E7VTK8_PSEFL</name>
<feature type="domain" description="HTH crp-type" evidence="5">
    <location>
        <begin position="145"/>
        <end position="214"/>
    </location>
</feature>
<reference evidence="6 7" key="1">
    <citation type="submission" date="2019-09" db="EMBL/GenBank/DDBJ databases">
        <authorList>
            <person name="Chandra G."/>
            <person name="Truman W A."/>
        </authorList>
    </citation>
    <scope>NUCLEOTIDE SEQUENCE [LARGE SCALE GENOMIC DNA]</scope>
    <source>
        <strain evidence="6">PS925</strain>
    </source>
</reference>
<accession>A0A5E7VTK8</accession>
<organism evidence="6 7">
    <name type="scientific">Pseudomonas fluorescens</name>
    <dbReference type="NCBI Taxonomy" id="294"/>
    <lineage>
        <taxon>Bacteria</taxon>
        <taxon>Pseudomonadati</taxon>
        <taxon>Pseudomonadota</taxon>
        <taxon>Gammaproteobacteria</taxon>
        <taxon>Pseudomonadales</taxon>
        <taxon>Pseudomonadaceae</taxon>
        <taxon>Pseudomonas</taxon>
    </lineage>
</organism>
<dbReference type="SUPFAM" id="SSF51206">
    <property type="entry name" value="cAMP-binding domain-like"/>
    <property type="match status" value="1"/>
</dbReference>
<evidence type="ECO:0000313" key="7">
    <source>
        <dbReference type="Proteomes" id="UP000412311"/>
    </source>
</evidence>